<name>A0AAD3MZW6_LATJO</name>
<accession>A0AAD3MZW6</accession>
<sequence>MPKSDTWPGGIGLETMIGMDSAGSCDSVVSANSGFSDDSLEHLSAEEKACLMFLEETIESLDTEEDSGLSNDEPDQLPSPGNLVTKLADLSASMRKSKLNDPQKHVSKEPIKENAKTKLMHSYLVPTPFVVASSSVPSIKPGIPPDKNLCSEPQFTPSNNKPGHTHNQKPAAPPVPLEVNVVIPPPKKPRDFSGRTADGPLPRGPLSYEALVHLRRSASTKKTPLCPTVDHTIELDKHLPATMEVPNLGNLQRSDRSNTESFMSKTSPPVVAPKPKKIPANIAVKVQNEASVTSDSSYSVKHAKDPQLVRLEALQKLGLLKDQQPENETVGPLSSSKSHSYLDPTPNRFTKGSSNGNPSRSPSFCYSQVPTEPKNKPLQSSASFHHCSRRDQQSASVSHPPQSNGLGAGGLEHSATMNSHRNGGNCPKLGNNTAAEPVKTTTAAQKPSNSVGYTVMVVPGMGADRKEALRKLGLLKD</sequence>
<feature type="region of interest" description="Disordered" evidence="1">
    <location>
        <begin position="62"/>
        <end position="81"/>
    </location>
</feature>
<feature type="region of interest" description="Disordered" evidence="1">
    <location>
        <begin position="145"/>
        <end position="174"/>
    </location>
</feature>
<evidence type="ECO:0000313" key="2">
    <source>
        <dbReference type="EMBL" id="GLD62964.1"/>
    </source>
</evidence>
<evidence type="ECO:0000313" key="3">
    <source>
        <dbReference type="Proteomes" id="UP001279410"/>
    </source>
</evidence>
<feature type="compositionally biased region" description="Polar residues" evidence="1">
    <location>
        <begin position="430"/>
        <end position="449"/>
    </location>
</feature>
<feature type="compositionally biased region" description="Polar residues" evidence="1">
    <location>
        <begin position="393"/>
        <end position="405"/>
    </location>
</feature>
<feature type="region of interest" description="Disordered" evidence="1">
    <location>
        <begin position="185"/>
        <end position="204"/>
    </location>
</feature>
<feature type="compositionally biased region" description="Polar residues" evidence="1">
    <location>
        <begin position="151"/>
        <end position="162"/>
    </location>
</feature>
<proteinExistence type="predicted"/>
<feature type="region of interest" description="Disordered" evidence="1">
    <location>
        <begin position="320"/>
        <end position="449"/>
    </location>
</feature>
<dbReference type="Proteomes" id="UP001279410">
    <property type="component" value="Unassembled WGS sequence"/>
</dbReference>
<dbReference type="PANTHER" id="PTHR21555">
    <property type="entry name" value="SPECIFICALLY ANDROGEN-REGULATED GENE PROTEIN"/>
    <property type="match status" value="1"/>
</dbReference>
<dbReference type="InterPro" id="IPR026152">
    <property type="entry name" value="SARG"/>
</dbReference>
<protein>
    <submittedName>
        <fullName evidence="2">Specifically androgen-regulated gene protein-like protein</fullName>
    </submittedName>
</protein>
<dbReference type="PANTHER" id="PTHR21555:SF1">
    <property type="entry name" value="SPECIFICALLY ANDROGEN-REGULATED GENE PROTEIN"/>
    <property type="match status" value="1"/>
</dbReference>
<reference evidence="2" key="1">
    <citation type="submission" date="2022-08" db="EMBL/GenBank/DDBJ databases">
        <title>Genome sequencing of akame (Lates japonicus).</title>
        <authorList>
            <person name="Hashiguchi Y."/>
            <person name="Takahashi H."/>
        </authorList>
    </citation>
    <scope>NUCLEOTIDE SEQUENCE</scope>
    <source>
        <strain evidence="2">Kochi</strain>
    </source>
</reference>
<dbReference type="EMBL" id="BRZM01000057">
    <property type="protein sequence ID" value="GLD62964.1"/>
    <property type="molecule type" value="Genomic_DNA"/>
</dbReference>
<dbReference type="Pfam" id="PF15385">
    <property type="entry name" value="SARG"/>
    <property type="match status" value="1"/>
</dbReference>
<feature type="compositionally biased region" description="Low complexity" evidence="1">
    <location>
        <begin position="352"/>
        <end position="363"/>
    </location>
</feature>
<feature type="region of interest" description="Disordered" evidence="1">
    <location>
        <begin position="248"/>
        <end position="275"/>
    </location>
</feature>
<gene>
    <name evidence="2" type="ORF">AKAME5_001462200</name>
</gene>
<organism evidence="2 3">
    <name type="scientific">Lates japonicus</name>
    <name type="common">Japanese lates</name>
    <dbReference type="NCBI Taxonomy" id="270547"/>
    <lineage>
        <taxon>Eukaryota</taxon>
        <taxon>Metazoa</taxon>
        <taxon>Chordata</taxon>
        <taxon>Craniata</taxon>
        <taxon>Vertebrata</taxon>
        <taxon>Euteleostomi</taxon>
        <taxon>Actinopterygii</taxon>
        <taxon>Neopterygii</taxon>
        <taxon>Teleostei</taxon>
        <taxon>Neoteleostei</taxon>
        <taxon>Acanthomorphata</taxon>
        <taxon>Carangaria</taxon>
        <taxon>Carangaria incertae sedis</taxon>
        <taxon>Centropomidae</taxon>
        <taxon>Lates</taxon>
    </lineage>
</organism>
<evidence type="ECO:0000256" key="1">
    <source>
        <dbReference type="SAM" id="MobiDB-lite"/>
    </source>
</evidence>
<comment type="caution">
    <text evidence="2">The sequence shown here is derived from an EMBL/GenBank/DDBJ whole genome shotgun (WGS) entry which is preliminary data.</text>
</comment>
<feature type="compositionally biased region" description="Acidic residues" evidence="1">
    <location>
        <begin position="62"/>
        <end position="75"/>
    </location>
</feature>
<dbReference type="AlphaFoldDB" id="A0AAD3MZW6"/>
<keyword evidence="3" id="KW-1185">Reference proteome</keyword>